<comment type="caution">
    <text evidence="2">The sequence shown here is derived from an EMBL/GenBank/DDBJ whole genome shotgun (WGS) entry which is preliminary data.</text>
</comment>
<keyword evidence="2" id="KW-0560">Oxidoreductase</keyword>
<keyword evidence="3" id="KW-1185">Reference proteome</keyword>
<dbReference type="Pfam" id="PF02613">
    <property type="entry name" value="Nitrate_red_del"/>
    <property type="match status" value="1"/>
</dbReference>
<dbReference type="Gene3D" id="1.10.3480.10">
    <property type="entry name" value="TorD-like"/>
    <property type="match status" value="1"/>
</dbReference>
<evidence type="ECO:0000313" key="2">
    <source>
        <dbReference type="EMBL" id="OAD20165.1"/>
    </source>
</evidence>
<dbReference type="EC" id="1.7.99.4" evidence="2"/>
<dbReference type="PANTHER" id="PTHR43680:SF2">
    <property type="entry name" value="NITRATE REDUCTASE MOLYBDENUM COFACTOR ASSEMBLY CHAPERONE NARJ"/>
    <property type="match status" value="1"/>
</dbReference>
<keyword evidence="1" id="KW-0534">Nitrate assimilation</keyword>
<gene>
    <name evidence="2" type="ORF">THIOM_004148</name>
</gene>
<accession>A0A176RWQ5</accession>
<dbReference type="SUPFAM" id="SSF89155">
    <property type="entry name" value="TorD-like"/>
    <property type="match status" value="1"/>
</dbReference>
<dbReference type="EMBL" id="LUTY01002529">
    <property type="protein sequence ID" value="OAD20165.1"/>
    <property type="molecule type" value="Genomic_DNA"/>
</dbReference>
<evidence type="ECO:0000313" key="3">
    <source>
        <dbReference type="Proteomes" id="UP000076962"/>
    </source>
</evidence>
<dbReference type="Proteomes" id="UP000076962">
    <property type="component" value="Unassembled WGS sequence"/>
</dbReference>
<dbReference type="GO" id="GO:0051082">
    <property type="term" value="F:unfolded protein binding"/>
    <property type="evidence" value="ECO:0007669"/>
    <property type="project" value="InterPro"/>
</dbReference>
<evidence type="ECO:0000256" key="1">
    <source>
        <dbReference type="ARBA" id="ARBA00023063"/>
    </source>
</evidence>
<dbReference type="GO" id="GO:0016530">
    <property type="term" value="F:metallochaperone activity"/>
    <property type="evidence" value="ECO:0007669"/>
    <property type="project" value="TreeGrafter"/>
</dbReference>
<sequence>MKDSQQQQLYRCFSDLLDYPTQNLVEQTGTCVDLLKRDYPQAAEKMASFLKFAESTPLGRLEEIYTGTFDINPACHIFAGHLLFGESFKRGAFMARLEEEYQKQGFDAKKELADHIPVLFNFLCTLEPDDSLANDLISECLLPVFQKMNDNFEDNSSNPYVPVLRSALIVLQN</sequence>
<dbReference type="PANTHER" id="PTHR43680">
    <property type="entry name" value="NITRATE REDUCTASE MOLYBDENUM COFACTOR ASSEMBLY CHAPERONE"/>
    <property type="match status" value="1"/>
</dbReference>
<protein>
    <submittedName>
        <fullName evidence="2">Nitrate reductase, delta subunit</fullName>
        <ecNumber evidence="2">1.7.99.4</ecNumber>
    </submittedName>
</protein>
<proteinExistence type="predicted"/>
<reference evidence="2 3" key="1">
    <citation type="submission" date="2016-05" db="EMBL/GenBank/DDBJ databases">
        <title>Single-cell genome of chain-forming Candidatus Thiomargarita nelsonii and comparison to other large sulfur-oxidizing bacteria.</title>
        <authorList>
            <person name="Winkel M."/>
            <person name="Salman V."/>
            <person name="Woyke T."/>
            <person name="Schulz-Vogt H."/>
            <person name="Richter M."/>
            <person name="Flood B."/>
            <person name="Bailey J."/>
            <person name="Amann R."/>
            <person name="Mussmann M."/>
        </authorList>
    </citation>
    <scope>NUCLEOTIDE SEQUENCE [LARGE SCALE GENOMIC DNA]</scope>
    <source>
        <strain evidence="2 3">THI036</strain>
    </source>
</reference>
<name>A0A176RWQ5_9GAMM</name>
<dbReference type="GO" id="GO:0042128">
    <property type="term" value="P:nitrate assimilation"/>
    <property type="evidence" value="ECO:0007669"/>
    <property type="project" value="UniProtKB-KW"/>
</dbReference>
<dbReference type="NCBIfam" id="TIGR00684">
    <property type="entry name" value="narJ"/>
    <property type="match status" value="1"/>
</dbReference>
<dbReference type="InterPro" id="IPR036411">
    <property type="entry name" value="TorD-like_sf"/>
</dbReference>
<organism evidence="2 3">
    <name type="scientific">Candidatus Thiomargarita nelsonii</name>
    <dbReference type="NCBI Taxonomy" id="1003181"/>
    <lineage>
        <taxon>Bacteria</taxon>
        <taxon>Pseudomonadati</taxon>
        <taxon>Pseudomonadota</taxon>
        <taxon>Gammaproteobacteria</taxon>
        <taxon>Thiotrichales</taxon>
        <taxon>Thiotrichaceae</taxon>
        <taxon>Thiomargarita</taxon>
    </lineage>
</organism>
<dbReference type="GO" id="GO:0016491">
    <property type="term" value="F:oxidoreductase activity"/>
    <property type="evidence" value="ECO:0007669"/>
    <property type="project" value="UniProtKB-KW"/>
</dbReference>
<dbReference type="GO" id="GO:0051131">
    <property type="term" value="P:chaperone-mediated protein complex assembly"/>
    <property type="evidence" value="ECO:0007669"/>
    <property type="project" value="InterPro"/>
</dbReference>
<dbReference type="InterPro" id="IPR020945">
    <property type="entry name" value="DMSO/NO3_reduct_chaperone"/>
</dbReference>
<dbReference type="InterPro" id="IPR003765">
    <property type="entry name" value="NO3_reductase_chaperone_NarJ"/>
</dbReference>
<dbReference type="AlphaFoldDB" id="A0A176RWQ5"/>